<proteinExistence type="predicted"/>
<keyword evidence="2" id="KW-1185">Reference proteome</keyword>
<dbReference type="HOGENOM" id="CLU_3274707_0_0_10"/>
<organism evidence="1 2">
    <name type="scientific">Segatella salivae DSM 15606</name>
    <dbReference type="NCBI Taxonomy" id="888832"/>
    <lineage>
        <taxon>Bacteria</taxon>
        <taxon>Pseudomonadati</taxon>
        <taxon>Bacteroidota</taxon>
        <taxon>Bacteroidia</taxon>
        <taxon>Bacteroidales</taxon>
        <taxon>Prevotellaceae</taxon>
        <taxon>Segatella</taxon>
    </lineage>
</organism>
<evidence type="ECO:0000313" key="1">
    <source>
        <dbReference type="EMBL" id="EFV03607.1"/>
    </source>
</evidence>
<dbReference type="AlphaFoldDB" id="E6MRZ4"/>
<evidence type="ECO:0000313" key="2">
    <source>
        <dbReference type="Proteomes" id="UP000003874"/>
    </source>
</evidence>
<reference evidence="1 2" key="1">
    <citation type="submission" date="2010-12" db="EMBL/GenBank/DDBJ databases">
        <authorList>
            <person name="Muzny D."/>
            <person name="Qin X."/>
            <person name="Deng J."/>
            <person name="Jiang H."/>
            <person name="Liu Y."/>
            <person name="Qu J."/>
            <person name="Song X.-Z."/>
            <person name="Zhang L."/>
            <person name="Thornton R."/>
            <person name="Coyle M."/>
            <person name="Francisco L."/>
            <person name="Jackson L."/>
            <person name="Javaid M."/>
            <person name="Korchina V."/>
            <person name="Kovar C."/>
            <person name="Mata R."/>
            <person name="Mathew T."/>
            <person name="Ngo R."/>
            <person name="Nguyen L."/>
            <person name="Nguyen N."/>
            <person name="Okwuonu G."/>
            <person name="Ongeri F."/>
            <person name="Pham C."/>
            <person name="Simmons D."/>
            <person name="Wilczek-Boney K."/>
            <person name="Hale W."/>
            <person name="Jakkamsetti A."/>
            <person name="Pham P."/>
            <person name="Ruth R."/>
            <person name="San Lucas F."/>
            <person name="Warren J."/>
            <person name="Zhang J."/>
            <person name="Zhao Z."/>
            <person name="Zhou C."/>
            <person name="Zhu D."/>
            <person name="Lee S."/>
            <person name="Bess C."/>
            <person name="Blankenburg K."/>
            <person name="Forbes L."/>
            <person name="Fu Q."/>
            <person name="Gubbala S."/>
            <person name="Hirani K."/>
            <person name="Jayaseelan J.C."/>
            <person name="Lara F."/>
            <person name="Munidasa M."/>
            <person name="Palculict T."/>
            <person name="Patil S."/>
            <person name="Pu L.-L."/>
            <person name="Saada N."/>
            <person name="Tang L."/>
            <person name="Weissenberger G."/>
            <person name="Zhu Y."/>
            <person name="Hemphill L."/>
            <person name="Shang Y."/>
            <person name="Youmans B."/>
            <person name="Ayvaz T."/>
            <person name="Ross M."/>
            <person name="Santibanez J."/>
            <person name="Aqrawi P."/>
            <person name="Gross S."/>
            <person name="Joshi V."/>
            <person name="Fowler G."/>
            <person name="Nazareth L."/>
            <person name="Reid J."/>
            <person name="Worley K."/>
            <person name="Petrosino J."/>
            <person name="Highlander S."/>
            <person name="Gibbs R."/>
        </authorList>
    </citation>
    <scope>NUCLEOTIDE SEQUENCE [LARGE SCALE GENOMIC DNA]</scope>
    <source>
        <strain evidence="1 2">DSM 15606</strain>
    </source>
</reference>
<accession>E6MRZ4</accession>
<comment type="caution">
    <text evidence="1">The sequence shown here is derived from an EMBL/GenBank/DDBJ whole genome shotgun (WGS) entry which is preliminary data.</text>
</comment>
<dbReference type="EMBL" id="AEQO01000175">
    <property type="protein sequence ID" value="EFV03607.1"/>
    <property type="molecule type" value="Genomic_DNA"/>
</dbReference>
<protein>
    <submittedName>
        <fullName evidence="1">Uncharacterized protein</fullName>
    </submittedName>
</protein>
<sequence length="41" mass="4806">MVFGTKKRRKTAKSDAIRLQNDAVHRAKSYKQLCEMPQITR</sequence>
<gene>
    <name evidence="1" type="ORF">HMPREF9420_2262</name>
</gene>
<name>E6MRZ4_9BACT</name>
<dbReference type="Proteomes" id="UP000003874">
    <property type="component" value="Unassembled WGS sequence"/>
</dbReference>